<name>A0A8B8GSH0_9HEMI</name>
<dbReference type="RefSeq" id="XP_025425197.1">
    <property type="nucleotide sequence ID" value="XM_025569412.1"/>
</dbReference>
<dbReference type="GO" id="GO:0005886">
    <property type="term" value="C:plasma membrane"/>
    <property type="evidence" value="ECO:0007669"/>
    <property type="project" value="UniProtKB-SubCell"/>
</dbReference>
<evidence type="ECO:0000313" key="9">
    <source>
        <dbReference type="Proteomes" id="UP000694846"/>
    </source>
</evidence>
<keyword evidence="6 8" id="KW-0472">Membrane</keyword>
<keyword evidence="3" id="KW-1003">Cell membrane</keyword>
<keyword evidence="7" id="KW-0675">Receptor</keyword>
<comment type="similarity">
    <text evidence="2">Belongs to the insect chemoreceptor superfamily. Gustatory receptor (GR) family. Gr5a subfamily.</text>
</comment>
<feature type="transmembrane region" description="Helical" evidence="8">
    <location>
        <begin position="200"/>
        <end position="224"/>
    </location>
</feature>
<comment type="subcellular location">
    <subcellularLocation>
        <location evidence="1">Cell membrane</location>
        <topology evidence="1">Multi-pass membrane protein</topology>
    </subcellularLocation>
</comment>
<evidence type="ECO:0000256" key="5">
    <source>
        <dbReference type="ARBA" id="ARBA00022989"/>
    </source>
</evidence>
<proteinExistence type="inferred from homology"/>
<dbReference type="Pfam" id="PF06151">
    <property type="entry name" value="Trehalose_recp"/>
    <property type="match status" value="2"/>
</dbReference>
<feature type="transmembrane region" description="Helical" evidence="8">
    <location>
        <begin position="153"/>
        <end position="170"/>
    </location>
</feature>
<feature type="transmembrane region" description="Helical" evidence="8">
    <location>
        <begin position="937"/>
        <end position="959"/>
    </location>
</feature>
<feature type="transmembrane region" description="Helical" evidence="8">
    <location>
        <begin position="692"/>
        <end position="714"/>
    </location>
</feature>
<evidence type="ECO:0000313" key="10">
    <source>
        <dbReference type="RefSeq" id="XP_025425197.1"/>
    </source>
</evidence>
<feature type="transmembrane region" description="Helical" evidence="8">
    <location>
        <begin position="726"/>
        <end position="743"/>
    </location>
</feature>
<keyword evidence="9" id="KW-1185">Reference proteome</keyword>
<keyword evidence="4 8" id="KW-0812">Transmembrane</keyword>
<feature type="transmembrane region" description="Helical" evidence="8">
    <location>
        <begin position="775"/>
        <end position="797"/>
    </location>
</feature>
<dbReference type="PANTHER" id="PTHR21421:SF29">
    <property type="entry name" value="GUSTATORY RECEPTOR 5A FOR TREHALOSE-RELATED"/>
    <property type="match status" value="1"/>
</dbReference>
<evidence type="ECO:0000256" key="7">
    <source>
        <dbReference type="ARBA" id="ARBA00023170"/>
    </source>
</evidence>
<sequence length="1048" mass="120279">MSDLKPTVPVYLKSRDFNGSGHEQQILHHPFNDSGSNPDDSKAHKRFEIQDDLGMPVNYVRIQDLEDGIRKDIVSDKNSLHRAITPVLILAHFFALLPVQGIKGQNTSFLVVNWFSCPVIYVFVVLSLSLLILSFSLLKIYQTGLTYYSTGEIMFFGSSLVIYILFIHLAREWPKVMAKWELMEREMRHFGYLSNTALKFKILTCIIMLLAIIEHLASVLTGIMKAIPCSTGGLDIFRAYFSMSFRQVFSFIDYSLVIALPLGFLNLILACAWNYMDLFIIILSCALSDKFKQLNQKLAIVKGKVLPSTYWRKSRETYNLLASLTRTLMNFLSPVILLSFANNLYFICLQLLNSLKPMHNVWEAIYFVFSFTYLVGRTCAVSLYAASINDQSKKPKGVLFSVPTESYGVEVARFLTQVTADELALTGCNFFSVTRTLMLTVAGTIVTYEIVLIQFNSVTNEVIDENSTLNHYRGKVNESWKQLKTEFPNDEMEQKLIYYFETMHVTDVSVRLRGKNPKVKLHLYPLELWLVAQRIKNELPRITNINESYHSRLIRGTFSTQFYTRIGGRARFLSFGNFSVLVTKSVLKAIKCSMSFKNVGPVYLEDSYYSKSELDRHQKFEIQDDLGMPVNYVRIKALEDNIRKDIVSDKDSLLRSIAPIIKLGHCIALLPVQGFNGPNTSYLVFNWFNWSVGYLFVALSSCFVVVTFSTLRIWHNGLTYESIGEVLFYGGSLVIYILFVHLAREWPQFMAKWELMEREMRRLRNPPKTAYKFKMITSIIMFLSIVEYLSIVLSGVLKTLPCSKGGLDIFRSYFSLKFQQIFIFMSYSIFISLPLEFLNLILICAWNYMDLLIILLSCALSDKFKQLNQKLASVKGKVVPSAYWRKTREMYNRLALLSQDFDEFLSPVLLLSFAHNVYFMCLQLLNSLKPMHTFWEAFCFVFLFTYLVGRTSAVSLFAASINDQSKKPKTVLFSVPTESYGVEVARFLTQVTSDELALTGCNFFSVTRTFMLTIAGTIVTYEIVLLQFNNVAVEELDLNNTSYLRYCF</sequence>
<reference evidence="10" key="1">
    <citation type="submission" date="2025-08" db="UniProtKB">
        <authorList>
            <consortium name="RefSeq"/>
        </authorList>
    </citation>
    <scope>IDENTIFICATION</scope>
    <source>
        <tissue evidence="10">Whole body</tissue>
    </source>
</reference>
<evidence type="ECO:0000256" key="1">
    <source>
        <dbReference type="ARBA" id="ARBA00004651"/>
    </source>
</evidence>
<dbReference type="GeneID" id="112694066"/>
<evidence type="ECO:0000256" key="3">
    <source>
        <dbReference type="ARBA" id="ARBA00022475"/>
    </source>
</evidence>
<evidence type="ECO:0000256" key="8">
    <source>
        <dbReference type="SAM" id="Phobius"/>
    </source>
</evidence>
<feature type="transmembrane region" description="Helical" evidence="8">
    <location>
        <begin position="119"/>
        <end position="141"/>
    </location>
</feature>
<dbReference type="GO" id="GO:0050916">
    <property type="term" value="P:sensory perception of sweet taste"/>
    <property type="evidence" value="ECO:0007669"/>
    <property type="project" value="UniProtKB-ARBA"/>
</dbReference>
<feature type="transmembrane region" description="Helical" evidence="8">
    <location>
        <begin position="364"/>
        <end position="386"/>
    </location>
</feature>
<evidence type="ECO:0000256" key="4">
    <source>
        <dbReference type="ARBA" id="ARBA00022692"/>
    </source>
</evidence>
<evidence type="ECO:0000256" key="2">
    <source>
        <dbReference type="ARBA" id="ARBA00005327"/>
    </source>
</evidence>
<accession>A0A8B8GSH0</accession>
<dbReference type="GO" id="GO:0008527">
    <property type="term" value="F:taste receptor activity"/>
    <property type="evidence" value="ECO:0007669"/>
    <property type="project" value="InterPro"/>
</dbReference>
<protein>
    <submittedName>
        <fullName evidence="10">LOW QUALITY PROTEIN: uncharacterized protein LOC112694066</fullName>
    </submittedName>
</protein>
<dbReference type="PANTHER" id="PTHR21421">
    <property type="entry name" value="GUSTATORY RECEPTOR"/>
    <property type="match status" value="1"/>
</dbReference>
<evidence type="ECO:0000256" key="6">
    <source>
        <dbReference type="ARBA" id="ARBA00023136"/>
    </source>
</evidence>
<feature type="transmembrane region" description="Helical" evidence="8">
    <location>
        <begin position="653"/>
        <end position="672"/>
    </location>
</feature>
<dbReference type="AlphaFoldDB" id="A0A8B8GSH0"/>
<feature type="transmembrane region" description="Helical" evidence="8">
    <location>
        <begin position="331"/>
        <end position="352"/>
    </location>
</feature>
<dbReference type="InterPro" id="IPR009318">
    <property type="entry name" value="Gustatory_rcpt"/>
</dbReference>
<organism evidence="9 10">
    <name type="scientific">Sipha flava</name>
    <name type="common">yellow sugarcane aphid</name>
    <dbReference type="NCBI Taxonomy" id="143950"/>
    <lineage>
        <taxon>Eukaryota</taxon>
        <taxon>Metazoa</taxon>
        <taxon>Ecdysozoa</taxon>
        <taxon>Arthropoda</taxon>
        <taxon>Hexapoda</taxon>
        <taxon>Insecta</taxon>
        <taxon>Pterygota</taxon>
        <taxon>Neoptera</taxon>
        <taxon>Paraneoptera</taxon>
        <taxon>Hemiptera</taxon>
        <taxon>Sternorrhyncha</taxon>
        <taxon>Aphidomorpha</taxon>
        <taxon>Aphidoidea</taxon>
        <taxon>Aphididae</taxon>
        <taxon>Sipha</taxon>
    </lineage>
</organism>
<gene>
    <name evidence="10" type="primary">LOC112694066</name>
</gene>
<keyword evidence="5 8" id="KW-1133">Transmembrane helix</keyword>
<feature type="transmembrane region" description="Helical" evidence="8">
    <location>
        <begin position="904"/>
        <end position="925"/>
    </location>
</feature>
<feature type="transmembrane region" description="Helical" evidence="8">
    <location>
        <begin position="80"/>
        <end position="99"/>
    </location>
</feature>
<dbReference type="Proteomes" id="UP000694846">
    <property type="component" value="Unplaced"/>
</dbReference>
<dbReference type="OrthoDB" id="5800391at2759"/>